<evidence type="ECO:0000313" key="2">
    <source>
        <dbReference type="EMBL" id="RNI39180.1"/>
    </source>
</evidence>
<proteinExistence type="predicted"/>
<gene>
    <name evidence="2" type="ORF">EFY79_05950</name>
</gene>
<dbReference type="SUPFAM" id="SSF55729">
    <property type="entry name" value="Acyl-CoA N-acyltransferases (Nat)"/>
    <property type="match status" value="1"/>
</dbReference>
<sequence>MIQDFKFPLHITPEELDSYLEAGWYRMGQCVFTTDFVERDALFFQTIWLRNRLRNYLPSVSLKKLEKRNKNFKIEILPFHYDETYELLFQKYRDSLPPGRAVSLYNFLFGDSALIIFKSWVMNLYDGDRLIGAGVFDVGKKSAAGVVSFYDPDYKSHSIGRFLIYKKIEYCKQKRIDFFYPGYFVKGIKAFDYKLEIGKDCLEYFDMSRRLWKPISRLAIRKDF</sequence>
<dbReference type="OrthoDB" id="9782022at2"/>
<reference evidence="2 3" key="1">
    <citation type="submission" date="2018-11" db="EMBL/GenBank/DDBJ databases">
        <title>Draft genome sequence of Ferruginibacter sp. BO-59.</title>
        <authorList>
            <person name="Im W.T."/>
        </authorList>
    </citation>
    <scope>NUCLEOTIDE SEQUENCE [LARGE SCALE GENOMIC DNA]</scope>
    <source>
        <strain evidence="2 3">BO-59</strain>
    </source>
</reference>
<accession>A0A3M9NN19</accession>
<protein>
    <recommendedName>
        <fullName evidence="1">N-end rule aminoacyl transferase C-terminal domain-containing protein</fullName>
    </recommendedName>
</protein>
<dbReference type="Pfam" id="PF04377">
    <property type="entry name" value="ATE_C"/>
    <property type="match status" value="1"/>
</dbReference>
<name>A0A3M9NN19_9BACT</name>
<dbReference type="GO" id="GO:0004057">
    <property type="term" value="F:arginyl-tRNA--protein transferase activity"/>
    <property type="evidence" value="ECO:0007669"/>
    <property type="project" value="InterPro"/>
</dbReference>
<dbReference type="Proteomes" id="UP000267223">
    <property type="component" value="Unassembled WGS sequence"/>
</dbReference>
<dbReference type="AlphaFoldDB" id="A0A3M9NN19"/>
<organism evidence="2 3">
    <name type="scientific">Hanamia caeni</name>
    <dbReference type="NCBI Taxonomy" id="2294116"/>
    <lineage>
        <taxon>Bacteria</taxon>
        <taxon>Pseudomonadati</taxon>
        <taxon>Bacteroidota</taxon>
        <taxon>Chitinophagia</taxon>
        <taxon>Chitinophagales</taxon>
        <taxon>Chitinophagaceae</taxon>
        <taxon>Hanamia</taxon>
    </lineage>
</organism>
<dbReference type="RefSeq" id="WP_123119745.1">
    <property type="nucleotide sequence ID" value="NZ_RJJR01000002.1"/>
</dbReference>
<dbReference type="InterPro" id="IPR007472">
    <property type="entry name" value="N-end_Aminoacyl_Trfase_C"/>
</dbReference>
<evidence type="ECO:0000313" key="3">
    <source>
        <dbReference type="Proteomes" id="UP000267223"/>
    </source>
</evidence>
<keyword evidence="3" id="KW-1185">Reference proteome</keyword>
<feature type="domain" description="N-end rule aminoacyl transferase C-terminal" evidence="1">
    <location>
        <begin position="105"/>
        <end position="196"/>
    </location>
</feature>
<dbReference type="InterPro" id="IPR016181">
    <property type="entry name" value="Acyl_CoA_acyltransferase"/>
</dbReference>
<dbReference type="EMBL" id="RJJR01000002">
    <property type="protein sequence ID" value="RNI39180.1"/>
    <property type="molecule type" value="Genomic_DNA"/>
</dbReference>
<evidence type="ECO:0000259" key="1">
    <source>
        <dbReference type="Pfam" id="PF04377"/>
    </source>
</evidence>
<comment type="caution">
    <text evidence="2">The sequence shown here is derived from an EMBL/GenBank/DDBJ whole genome shotgun (WGS) entry which is preliminary data.</text>
</comment>